<dbReference type="Proteomes" id="UP001179952">
    <property type="component" value="Unassembled WGS sequence"/>
</dbReference>
<proteinExistence type="predicted"/>
<keyword evidence="2" id="KW-1185">Reference proteome</keyword>
<reference evidence="1" key="2">
    <citation type="submission" date="2023-06" db="EMBL/GenBank/DDBJ databases">
        <authorList>
            <person name="Ma L."/>
            <person name="Liu K.-W."/>
            <person name="Li Z."/>
            <person name="Hsiao Y.-Y."/>
            <person name="Qi Y."/>
            <person name="Fu T."/>
            <person name="Tang G."/>
            <person name="Zhang D."/>
            <person name="Sun W.-H."/>
            <person name="Liu D.-K."/>
            <person name="Li Y."/>
            <person name="Chen G.-Z."/>
            <person name="Liu X.-D."/>
            <person name="Liao X.-Y."/>
            <person name="Jiang Y.-T."/>
            <person name="Yu X."/>
            <person name="Hao Y."/>
            <person name="Huang J."/>
            <person name="Zhao X.-W."/>
            <person name="Ke S."/>
            <person name="Chen Y.-Y."/>
            <person name="Wu W.-L."/>
            <person name="Hsu J.-L."/>
            <person name="Lin Y.-F."/>
            <person name="Huang M.-D."/>
            <person name="Li C.-Y."/>
            <person name="Huang L."/>
            <person name="Wang Z.-W."/>
            <person name="Zhao X."/>
            <person name="Zhong W.-Y."/>
            <person name="Peng D.-H."/>
            <person name="Ahmad S."/>
            <person name="Lan S."/>
            <person name="Zhang J.-S."/>
            <person name="Tsai W.-C."/>
            <person name="Van De Peer Y."/>
            <person name="Liu Z.-J."/>
        </authorList>
    </citation>
    <scope>NUCLEOTIDE SEQUENCE</scope>
    <source>
        <strain evidence="1">SCP</strain>
        <tissue evidence="1">Leaves</tissue>
    </source>
</reference>
<accession>A0AAV9ABS0</accession>
<dbReference type="EMBL" id="JAUJYN010000010">
    <property type="protein sequence ID" value="KAK1261612.1"/>
    <property type="molecule type" value="Genomic_DNA"/>
</dbReference>
<sequence>MATHFIIYVSKEGGVIVNITKSVEKCSMVSMLAIASLDMASIVLGMDSSASSTNGIRHF</sequence>
<comment type="caution">
    <text evidence="1">The sequence shown here is derived from an EMBL/GenBank/DDBJ whole genome shotgun (WGS) entry which is preliminary data.</text>
</comment>
<organism evidence="1 2">
    <name type="scientific">Acorus gramineus</name>
    <name type="common">Dwarf sweet flag</name>
    <dbReference type="NCBI Taxonomy" id="55184"/>
    <lineage>
        <taxon>Eukaryota</taxon>
        <taxon>Viridiplantae</taxon>
        <taxon>Streptophyta</taxon>
        <taxon>Embryophyta</taxon>
        <taxon>Tracheophyta</taxon>
        <taxon>Spermatophyta</taxon>
        <taxon>Magnoliopsida</taxon>
        <taxon>Liliopsida</taxon>
        <taxon>Acoraceae</taxon>
        <taxon>Acorus</taxon>
    </lineage>
</organism>
<dbReference type="AlphaFoldDB" id="A0AAV9ABS0"/>
<gene>
    <name evidence="1" type="ORF">QJS04_geneDACA011552</name>
</gene>
<evidence type="ECO:0000313" key="1">
    <source>
        <dbReference type="EMBL" id="KAK1261612.1"/>
    </source>
</evidence>
<evidence type="ECO:0000313" key="2">
    <source>
        <dbReference type="Proteomes" id="UP001179952"/>
    </source>
</evidence>
<reference evidence="1" key="1">
    <citation type="journal article" date="2023" name="Nat. Commun.">
        <title>Diploid and tetraploid genomes of Acorus and the evolution of monocots.</title>
        <authorList>
            <person name="Ma L."/>
            <person name="Liu K.W."/>
            <person name="Li Z."/>
            <person name="Hsiao Y.Y."/>
            <person name="Qi Y."/>
            <person name="Fu T."/>
            <person name="Tang G.D."/>
            <person name="Zhang D."/>
            <person name="Sun W.H."/>
            <person name="Liu D.K."/>
            <person name="Li Y."/>
            <person name="Chen G.Z."/>
            <person name="Liu X.D."/>
            <person name="Liao X.Y."/>
            <person name="Jiang Y.T."/>
            <person name="Yu X."/>
            <person name="Hao Y."/>
            <person name="Huang J."/>
            <person name="Zhao X.W."/>
            <person name="Ke S."/>
            <person name="Chen Y.Y."/>
            <person name="Wu W.L."/>
            <person name="Hsu J.L."/>
            <person name="Lin Y.F."/>
            <person name="Huang M.D."/>
            <person name="Li C.Y."/>
            <person name="Huang L."/>
            <person name="Wang Z.W."/>
            <person name="Zhao X."/>
            <person name="Zhong W.Y."/>
            <person name="Peng D.H."/>
            <person name="Ahmad S."/>
            <person name="Lan S."/>
            <person name="Zhang J.S."/>
            <person name="Tsai W.C."/>
            <person name="Van de Peer Y."/>
            <person name="Liu Z.J."/>
        </authorList>
    </citation>
    <scope>NUCLEOTIDE SEQUENCE</scope>
    <source>
        <strain evidence="1">SCP</strain>
    </source>
</reference>
<name>A0AAV9ABS0_ACOGR</name>
<protein>
    <submittedName>
        <fullName evidence="1">Uncharacterized protein</fullName>
    </submittedName>
</protein>